<dbReference type="Pfam" id="PF17919">
    <property type="entry name" value="RT_RNaseH_2"/>
    <property type="match status" value="1"/>
</dbReference>
<dbReference type="InterPro" id="IPR043128">
    <property type="entry name" value="Rev_trsase/Diguanyl_cyclase"/>
</dbReference>
<dbReference type="Gene3D" id="3.30.70.270">
    <property type="match status" value="1"/>
</dbReference>
<reference evidence="3" key="1">
    <citation type="submission" date="2025-08" db="UniProtKB">
        <authorList>
            <consortium name="RefSeq"/>
        </authorList>
    </citation>
    <scope>IDENTIFICATION</scope>
    <source>
        <tissue evidence="3">Fruit stalk</tissue>
    </source>
</reference>
<dbReference type="KEGG" id="dzi:111308009"/>
<keyword evidence="2" id="KW-1185">Reference proteome</keyword>
<dbReference type="GeneID" id="111308009"/>
<dbReference type="InterPro" id="IPR053134">
    <property type="entry name" value="RNA-dir_DNA_polymerase"/>
</dbReference>
<dbReference type="InterPro" id="IPR043502">
    <property type="entry name" value="DNA/RNA_pol_sf"/>
</dbReference>
<accession>A0A6P6ABF5</accession>
<dbReference type="OrthoDB" id="1002209at2759"/>
<evidence type="ECO:0000313" key="2">
    <source>
        <dbReference type="Proteomes" id="UP000515121"/>
    </source>
</evidence>
<dbReference type="Proteomes" id="UP000515121">
    <property type="component" value="Unplaced"/>
</dbReference>
<evidence type="ECO:0000313" key="3">
    <source>
        <dbReference type="RefSeq" id="XP_022762111.1"/>
    </source>
</evidence>
<dbReference type="Gene3D" id="3.10.10.10">
    <property type="entry name" value="HIV Type 1 Reverse Transcriptase, subunit A, domain 1"/>
    <property type="match status" value="1"/>
</dbReference>
<dbReference type="PANTHER" id="PTHR24559:SF436">
    <property type="entry name" value="RNA-DIRECTED DNA POLYMERASE HOMOLOG"/>
    <property type="match status" value="1"/>
</dbReference>
<dbReference type="AlphaFoldDB" id="A0A6P6ABF5"/>
<dbReference type="InterPro" id="IPR041577">
    <property type="entry name" value="RT_RNaseH_2"/>
</dbReference>
<protein>
    <submittedName>
        <fullName evidence="3">Uncharacterized protein LOC111308009</fullName>
    </submittedName>
</protein>
<dbReference type="PANTHER" id="PTHR24559">
    <property type="entry name" value="TRANSPOSON TY3-I GAG-POL POLYPROTEIN"/>
    <property type="match status" value="1"/>
</dbReference>
<organism evidence="2 3">
    <name type="scientific">Durio zibethinus</name>
    <name type="common">Durian</name>
    <dbReference type="NCBI Taxonomy" id="66656"/>
    <lineage>
        <taxon>Eukaryota</taxon>
        <taxon>Viridiplantae</taxon>
        <taxon>Streptophyta</taxon>
        <taxon>Embryophyta</taxon>
        <taxon>Tracheophyta</taxon>
        <taxon>Spermatophyta</taxon>
        <taxon>Magnoliopsida</taxon>
        <taxon>eudicotyledons</taxon>
        <taxon>Gunneridae</taxon>
        <taxon>Pentapetalae</taxon>
        <taxon>rosids</taxon>
        <taxon>malvids</taxon>
        <taxon>Malvales</taxon>
        <taxon>Malvaceae</taxon>
        <taxon>Helicteroideae</taxon>
        <taxon>Durio</taxon>
    </lineage>
</organism>
<dbReference type="RefSeq" id="XP_022762111.1">
    <property type="nucleotide sequence ID" value="XM_022906376.1"/>
</dbReference>
<proteinExistence type="predicted"/>
<feature type="domain" description="Reverse transcriptase/retrotransposon-derived protein RNase H-like" evidence="1">
    <location>
        <begin position="100"/>
        <end position="145"/>
    </location>
</feature>
<name>A0A6P6ABF5_DURZI</name>
<dbReference type="SUPFAM" id="SSF56672">
    <property type="entry name" value="DNA/RNA polymerases"/>
    <property type="match status" value="1"/>
</dbReference>
<sequence>MAPSELAELKKQLDELLQVGFIRPSKALFGLPVLFQKKHDESLRLCINYRALNKVTVRIADGDEPKTTCVTRASRAPVPGYSRKITALMELLKNERKWCWTSECQEAFEGLKDAVMKDLILALPDIEKPFKVQIDASDFTIGGTIRPLAIFSPN</sequence>
<evidence type="ECO:0000259" key="1">
    <source>
        <dbReference type="Pfam" id="PF17919"/>
    </source>
</evidence>
<gene>
    <name evidence="3" type="primary">LOC111308009</name>
</gene>